<feature type="compositionally biased region" description="Low complexity" evidence="1">
    <location>
        <begin position="272"/>
        <end position="283"/>
    </location>
</feature>
<protein>
    <submittedName>
        <fullName evidence="2">Uncharacterized protein</fullName>
    </submittedName>
</protein>
<feature type="compositionally biased region" description="Basic and acidic residues" evidence="1">
    <location>
        <begin position="221"/>
        <end position="239"/>
    </location>
</feature>
<evidence type="ECO:0000256" key="1">
    <source>
        <dbReference type="SAM" id="MobiDB-lite"/>
    </source>
</evidence>
<gene>
    <name evidence="2" type="ORF">F3Y22_tig00018272pilonHSYRG00007</name>
</gene>
<dbReference type="PANTHER" id="PTHR33095:SF47">
    <property type="entry name" value="AR781"/>
    <property type="match status" value="1"/>
</dbReference>
<feature type="compositionally biased region" description="Polar residues" evidence="1">
    <location>
        <begin position="328"/>
        <end position="339"/>
    </location>
</feature>
<keyword evidence="3" id="KW-1185">Reference proteome</keyword>
<proteinExistence type="predicted"/>
<sequence length="455" mass="50896">MTRVSTYFLLDYWHALQQKCVLLCAKIGLCSLDLVWSCADLVGPLTIIAGRIAVEFDALKCSPAEQGKQTLQIHTSICILSQAVSLMVSWMYLVVIAEATRHDMLINEVAEAQPETLIQARSSINCLEITKPGISPIIWGFSFKSEAKELGFNFQNLSQMTPRTPNDTFSMSAPISPRRISMEVGGLCLFSVPTSPNRTEDSSYNDGDEFEFDTSHRFDVDGHKVESKRKSESRPEKPKQSLPAMSYADELFCDGKVMPLKPPPRLQYHKQSSILSSPRSPSGGLRLSFQRRSLWNDDFDPFMAALKNVKEAKTHRRSRSSMRWELPTKQSDSNSNKKMGNNEAVEPKGVAFVKAGNEDSTMEGGESGKQSKGQKMKNLLFRSGSMRAMSNENKGKCHGNGTETRPKLKRKFSLKAMGITPHREEKNVSQVTLTTLVRYRPKLLLCMGYGAKYGK</sequence>
<evidence type="ECO:0000313" key="2">
    <source>
        <dbReference type="EMBL" id="KAE8720747.1"/>
    </source>
</evidence>
<feature type="region of interest" description="Disordered" evidence="1">
    <location>
        <begin position="356"/>
        <end position="375"/>
    </location>
</feature>
<feature type="compositionally biased region" description="Low complexity" evidence="1">
    <location>
        <begin position="362"/>
        <end position="375"/>
    </location>
</feature>
<dbReference type="EMBL" id="VEPZ02000683">
    <property type="protein sequence ID" value="KAE8720747.1"/>
    <property type="molecule type" value="Genomic_DNA"/>
</dbReference>
<feature type="region of interest" description="Disordered" evidence="1">
    <location>
        <begin position="262"/>
        <end position="283"/>
    </location>
</feature>
<accession>A0A6A3BXS5</accession>
<evidence type="ECO:0000313" key="3">
    <source>
        <dbReference type="Proteomes" id="UP000436088"/>
    </source>
</evidence>
<dbReference type="Proteomes" id="UP000436088">
    <property type="component" value="Unassembled WGS sequence"/>
</dbReference>
<organism evidence="2 3">
    <name type="scientific">Hibiscus syriacus</name>
    <name type="common">Rose of Sharon</name>
    <dbReference type="NCBI Taxonomy" id="106335"/>
    <lineage>
        <taxon>Eukaryota</taxon>
        <taxon>Viridiplantae</taxon>
        <taxon>Streptophyta</taxon>
        <taxon>Embryophyta</taxon>
        <taxon>Tracheophyta</taxon>
        <taxon>Spermatophyta</taxon>
        <taxon>Magnoliopsida</taxon>
        <taxon>eudicotyledons</taxon>
        <taxon>Gunneridae</taxon>
        <taxon>Pentapetalae</taxon>
        <taxon>rosids</taxon>
        <taxon>malvids</taxon>
        <taxon>Malvales</taxon>
        <taxon>Malvaceae</taxon>
        <taxon>Malvoideae</taxon>
        <taxon>Hibiscus</taxon>
    </lineage>
</organism>
<comment type="caution">
    <text evidence="2">The sequence shown here is derived from an EMBL/GenBank/DDBJ whole genome shotgun (WGS) entry which is preliminary data.</text>
</comment>
<dbReference type="AlphaFoldDB" id="A0A6A3BXS5"/>
<reference evidence="2" key="1">
    <citation type="submission" date="2019-09" db="EMBL/GenBank/DDBJ databases">
        <title>Draft genome information of white flower Hibiscus syriacus.</title>
        <authorList>
            <person name="Kim Y.-M."/>
        </authorList>
    </citation>
    <scope>NUCLEOTIDE SEQUENCE [LARGE SCALE GENOMIC DNA]</scope>
    <source>
        <strain evidence="2">YM2019G1</strain>
    </source>
</reference>
<feature type="region of interest" description="Disordered" evidence="1">
    <location>
        <begin position="311"/>
        <end position="342"/>
    </location>
</feature>
<feature type="region of interest" description="Disordered" evidence="1">
    <location>
        <begin position="221"/>
        <end position="244"/>
    </location>
</feature>
<name>A0A6A3BXS5_HIBSY</name>
<dbReference type="Pfam" id="PF07816">
    <property type="entry name" value="DUF1645"/>
    <property type="match status" value="1"/>
</dbReference>
<dbReference type="PANTHER" id="PTHR33095">
    <property type="entry name" value="OS07G0619500 PROTEIN"/>
    <property type="match status" value="1"/>
</dbReference>
<dbReference type="InterPro" id="IPR012442">
    <property type="entry name" value="DUF1645_plant"/>
</dbReference>